<dbReference type="Pfam" id="PF02653">
    <property type="entry name" value="BPD_transp_2"/>
    <property type="match status" value="2"/>
</dbReference>
<feature type="transmembrane region" description="Helical" evidence="11">
    <location>
        <begin position="168"/>
        <end position="188"/>
    </location>
</feature>
<comment type="subunit">
    <text evidence="2">The complex is composed of two ATP-binding proteins (LsrA), two transmembrane proteins (LsrC and LsrD) and a solute-binding protein (LsrB).</text>
</comment>
<dbReference type="CDD" id="cd06579">
    <property type="entry name" value="TM_PBP1_transp_AraH_like"/>
    <property type="match status" value="2"/>
</dbReference>
<protein>
    <recommendedName>
        <fullName evidence="10">Autoinducer 2 import system permease protein LsrC</fullName>
    </recommendedName>
</protein>
<feature type="transmembrane region" description="Helical" evidence="11">
    <location>
        <begin position="543"/>
        <end position="563"/>
    </location>
</feature>
<feature type="transmembrane region" description="Helical" evidence="11">
    <location>
        <begin position="627"/>
        <end position="648"/>
    </location>
</feature>
<keyword evidence="6 11" id="KW-0812">Transmembrane</keyword>
<keyword evidence="13" id="KW-1185">Reference proteome</keyword>
<comment type="caution">
    <text evidence="12">The sequence shown here is derived from an EMBL/GenBank/DDBJ whole genome shotgun (WGS) entry which is preliminary data.</text>
</comment>
<dbReference type="InterPro" id="IPR001851">
    <property type="entry name" value="ABC_transp_permease"/>
</dbReference>
<dbReference type="AlphaFoldDB" id="A0A840AL93"/>
<feature type="transmembrane region" description="Helical" evidence="11">
    <location>
        <begin position="370"/>
        <end position="395"/>
    </location>
</feature>
<proteinExistence type="predicted"/>
<feature type="transmembrane region" description="Helical" evidence="11">
    <location>
        <begin position="345"/>
        <end position="364"/>
    </location>
</feature>
<feature type="transmembrane region" description="Helical" evidence="11">
    <location>
        <begin position="298"/>
        <end position="318"/>
    </location>
</feature>
<keyword evidence="4" id="KW-1003">Cell membrane</keyword>
<feature type="transmembrane region" description="Helical" evidence="11">
    <location>
        <begin position="402"/>
        <end position="419"/>
    </location>
</feature>
<dbReference type="EMBL" id="JACIDS010000002">
    <property type="protein sequence ID" value="MBB3930128.1"/>
    <property type="molecule type" value="Genomic_DNA"/>
</dbReference>
<dbReference type="GO" id="GO:0005886">
    <property type="term" value="C:plasma membrane"/>
    <property type="evidence" value="ECO:0007669"/>
    <property type="project" value="UniProtKB-SubCell"/>
</dbReference>
<evidence type="ECO:0000256" key="5">
    <source>
        <dbReference type="ARBA" id="ARBA00022519"/>
    </source>
</evidence>
<accession>A0A840AL93</accession>
<evidence type="ECO:0000256" key="2">
    <source>
        <dbReference type="ARBA" id="ARBA00011262"/>
    </source>
</evidence>
<feature type="transmembrane region" description="Helical" evidence="11">
    <location>
        <begin position="602"/>
        <end position="621"/>
    </location>
</feature>
<keyword evidence="5" id="KW-0997">Cell inner membrane</keyword>
<evidence type="ECO:0000256" key="11">
    <source>
        <dbReference type="SAM" id="Phobius"/>
    </source>
</evidence>
<feature type="transmembrane region" description="Helical" evidence="11">
    <location>
        <begin position="569"/>
        <end position="590"/>
    </location>
</feature>
<evidence type="ECO:0000256" key="3">
    <source>
        <dbReference type="ARBA" id="ARBA00022448"/>
    </source>
</evidence>
<dbReference type="PANTHER" id="PTHR32196">
    <property type="entry name" value="ABC TRANSPORTER PERMEASE PROTEIN YPHD-RELATED-RELATED"/>
    <property type="match status" value="1"/>
</dbReference>
<organism evidence="12 13">
    <name type="scientific">Kaistia hirudinis</name>
    <dbReference type="NCBI Taxonomy" id="1293440"/>
    <lineage>
        <taxon>Bacteria</taxon>
        <taxon>Pseudomonadati</taxon>
        <taxon>Pseudomonadota</taxon>
        <taxon>Alphaproteobacteria</taxon>
        <taxon>Hyphomicrobiales</taxon>
        <taxon>Kaistiaceae</taxon>
        <taxon>Kaistia</taxon>
    </lineage>
</organism>
<feature type="transmembrane region" description="Helical" evidence="11">
    <location>
        <begin position="247"/>
        <end position="266"/>
    </location>
</feature>
<feature type="transmembrane region" description="Helical" evidence="11">
    <location>
        <begin position="492"/>
        <end position="514"/>
    </location>
</feature>
<feature type="transmembrane region" description="Helical" evidence="11">
    <location>
        <begin position="52"/>
        <end position="69"/>
    </location>
</feature>
<feature type="transmembrane region" description="Helical" evidence="11">
    <location>
        <begin position="425"/>
        <end position="447"/>
    </location>
</feature>
<feature type="transmembrane region" description="Helical" evidence="11">
    <location>
        <begin position="21"/>
        <end position="40"/>
    </location>
</feature>
<keyword evidence="3" id="KW-0813">Transport</keyword>
<dbReference type="GO" id="GO:0022857">
    <property type="term" value="F:transmembrane transporter activity"/>
    <property type="evidence" value="ECO:0007669"/>
    <property type="project" value="InterPro"/>
</dbReference>
<evidence type="ECO:0000256" key="7">
    <source>
        <dbReference type="ARBA" id="ARBA00022989"/>
    </source>
</evidence>
<dbReference type="PANTHER" id="PTHR32196:SF29">
    <property type="entry name" value="AUTOINDUCER 2 IMPORT SYSTEM PERMEASE PROTEIN LSRC"/>
    <property type="match status" value="1"/>
</dbReference>
<feature type="transmembrane region" description="Helical" evidence="11">
    <location>
        <begin position="273"/>
        <end position="292"/>
    </location>
</feature>
<feature type="transmembrane region" description="Helical" evidence="11">
    <location>
        <begin position="459"/>
        <end position="480"/>
    </location>
</feature>
<evidence type="ECO:0000256" key="1">
    <source>
        <dbReference type="ARBA" id="ARBA00004651"/>
    </source>
</evidence>
<gene>
    <name evidence="12" type="ORF">GGR25_001167</name>
</gene>
<evidence type="ECO:0000313" key="12">
    <source>
        <dbReference type="EMBL" id="MBB3930128.1"/>
    </source>
</evidence>
<name>A0A840AL93_9HYPH</name>
<feature type="transmembrane region" description="Helical" evidence="11">
    <location>
        <begin position="126"/>
        <end position="148"/>
    </location>
</feature>
<evidence type="ECO:0000256" key="10">
    <source>
        <dbReference type="ARBA" id="ARBA00039382"/>
    </source>
</evidence>
<comment type="function">
    <text evidence="9">Part of the ABC transporter complex LsrABCD involved in autoinducer 2 (AI-2) import. Probably responsible for the translocation of the substrate across the membrane.</text>
</comment>
<feature type="transmembrane region" description="Helical" evidence="11">
    <location>
        <begin position="99"/>
        <end position="119"/>
    </location>
</feature>
<comment type="subcellular location">
    <subcellularLocation>
        <location evidence="1">Cell membrane</location>
        <topology evidence="1">Multi-pass membrane protein</topology>
    </subcellularLocation>
</comment>
<sequence length="654" mass="66514">MNALALPQRSRALAPLLTRNAMIVAAVALIVAFVITSPVFGTPANAANILRQSASVLVLGLAMTLVVLIGGIDLSVGSVVLASATFSGIVLAIGGHPAIAVVAGIGVGALVGLVNAILVEGLRISPVIVTLGSMIAVRGLALIALGRFNSWVEIKGPIFDDLARRTVAGIPLDALVAILMALLVAFVLKRTTLGRAWHAVGDAPVAARLAGLRVRRLRGLAYVGCGALAGLAGVLVAARTGLISPSVGMGLEFFAIAVVALGAGGLPAGRVSALHAVVGTLILMMIFNYMTIRGVPGTWQTTVTGLLLLAAMVAGGILNRRSSEVSTGEAFRDEYAEMSPAGARLARSAVLGATVLLALVFAFVNPRFATLANLFALVEQNGTLAIIAVGAMLGIVSRTVDIAPGSVVALGAVVAALAAKAGVPVPLALLVGILACIAVYGLNGLIVGGLRLDPLIVTLAAWIWARGLAVSLTGATTLSFDMGFVGFMNRPLFAGFTLVPIVIAGAFFAGWIILARLPLGLRIYAVGGDPRMLRQAGVGEGRLKLVILLVMSLYTAAGMLVMLGRLGAAAPTAGFGLELDAIVAVIIGGASFRGGTGRLRDTAIGVAFLAILNNGLSGLQMGDAQFFLIKGTLILAALTLRALPAILMPRGATR</sequence>
<keyword evidence="8 11" id="KW-0472">Membrane</keyword>
<keyword evidence="7 11" id="KW-1133">Transmembrane helix</keyword>
<evidence type="ECO:0000313" key="13">
    <source>
        <dbReference type="Proteomes" id="UP000553963"/>
    </source>
</evidence>
<reference evidence="12 13" key="1">
    <citation type="submission" date="2020-08" db="EMBL/GenBank/DDBJ databases">
        <title>Genomic Encyclopedia of Type Strains, Phase IV (KMG-IV): sequencing the most valuable type-strain genomes for metagenomic binning, comparative biology and taxonomic classification.</title>
        <authorList>
            <person name="Goeker M."/>
        </authorList>
    </citation>
    <scope>NUCLEOTIDE SEQUENCE [LARGE SCALE GENOMIC DNA]</scope>
    <source>
        <strain evidence="12 13">DSM 25966</strain>
    </source>
</reference>
<evidence type="ECO:0000256" key="8">
    <source>
        <dbReference type="ARBA" id="ARBA00023136"/>
    </source>
</evidence>
<evidence type="ECO:0000256" key="4">
    <source>
        <dbReference type="ARBA" id="ARBA00022475"/>
    </source>
</evidence>
<dbReference type="RefSeq" id="WP_183397817.1">
    <property type="nucleotide sequence ID" value="NZ_JACIDS010000002.1"/>
</dbReference>
<evidence type="ECO:0000256" key="6">
    <source>
        <dbReference type="ARBA" id="ARBA00022692"/>
    </source>
</evidence>
<dbReference type="Proteomes" id="UP000553963">
    <property type="component" value="Unassembled WGS sequence"/>
</dbReference>
<feature type="transmembrane region" description="Helical" evidence="11">
    <location>
        <begin position="220"/>
        <end position="241"/>
    </location>
</feature>
<evidence type="ECO:0000256" key="9">
    <source>
        <dbReference type="ARBA" id="ARBA00025439"/>
    </source>
</evidence>